<name>A0A097IVU3_9POXV</name>
<dbReference type="GO" id="GO:0055036">
    <property type="term" value="C:virion membrane"/>
    <property type="evidence" value="ECO:0007669"/>
    <property type="project" value="UniProtKB-SubCell"/>
</dbReference>
<evidence type="ECO:0000256" key="1">
    <source>
        <dbReference type="ARBA" id="ARBA00004385"/>
    </source>
</evidence>
<evidence type="ECO:0000256" key="3">
    <source>
        <dbReference type="ARBA" id="ARBA00022692"/>
    </source>
</evidence>
<feature type="transmembrane region" description="Helical" evidence="9">
    <location>
        <begin position="47"/>
        <end position="69"/>
    </location>
</feature>
<evidence type="ECO:0000256" key="6">
    <source>
        <dbReference type="ARBA" id="ARBA00022989"/>
    </source>
</evidence>
<keyword evidence="6 9" id="KW-1133">Transmembrane helix</keyword>
<dbReference type="EMBL" id="KM595078">
    <property type="protein sequence ID" value="AIT70737.1"/>
    <property type="molecule type" value="Genomic_DNA"/>
</dbReference>
<proteinExistence type="predicted"/>
<evidence type="ECO:0000256" key="2">
    <source>
        <dbReference type="ARBA" id="ARBA00022553"/>
    </source>
</evidence>
<evidence type="ECO:0000256" key="4">
    <source>
        <dbReference type="ARBA" id="ARBA00022844"/>
    </source>
</evidence>
<organism evidence="10 11">
    <name type="scientific">Cotia virus</name>
    <dbReference type="NCBI Taxonomy" id="39444"/>
    <lineage>
        <taxon>Viruses</taxon>
        <taxon>Varidnaviria</taxon>
        <taxon>Bamfordvirae</taxon>
        <taxon>Nucleocytoviricota</taxon>
        <taxon>Pokkesviricetes</taxon>
        <taxon>Chitovirales</taxon>
        <taxon>Poxviridae</taxon>
        <taxon>Chordopoxvirinae</taxon>
        <taxon>Oryzopoxvirus</taxon>
        <taxon>Oryzopoxvirus cotia</taxon>
    </lineage>
</organism>
<accession>A0A097IVU3</accession>
<evidence type="ECO:0000313" key="11">
    <source>
        <dbReference type="Proteomes" id="UP000121784"/>
    </source>
</evidence>
<reference evidence="10 11" key="1">
    <citation type="submission" date="2014-09" db="EMBL/GenBank/DDBJ databases">
        <title>Complete Genome Sequence of the Embu Virus Strain SPAn 880.</title>
        <authorList>
            <person name="Ibrahim M.S."/>
            <person name="Antwerpen M.H."/>
            <person name="Georgi E."/>
            <person name="Vette P."/>
            <person name="Zoeller G."/>
            <person name="Meyer H."/>
        </authorList>
    </citation>
    <scope>NUCLEOTIDE SEQUENCE [LARGE SCALE GENOMIC DNA]</scope>
    <source>
        <strain evidence="10">SPAn880</strain>
    </source>
</reference>
<keyword evidence="4" id="KW-0946">Virion</keyword>
<dbReference type="Proteomes" id="UP000121784">
    <property type="component" value="Segment"/>
</dbReference>
<evidence type="ECO:0000256" key="9">
    <source>
        <dbReference type="SAM" id="Phobius"/>
    </source>
</evidence>
<dbReference type="GO" id="GO:0019031">
    <property type="term" value="C:viral envelope"/>
    <property type="evidence" value="ECO:0007669"/>
    <property type="project" value="UniProtKB-KW"/>
</dbReference>
<keyword evidence="8" id="KW-1015">Disulfide bond</keyword>
<evidence type="ECO:0000256" key="7">
    <source>
        <dbReference type="ARBA" id="ARBA00023136"/>
    </source>
</evidence>
<keyword evidence="7 9" id="KW-0472">Membrane</keyword>
<keyword evidence="5" id="KW-0261">Viral envelope protein</keyword>
<dbReference type="Pfam" id="PF05767">
    <property type="entry name" value="Pox_A14"/>
    <property type="match status" value="1"/>
</dbReference>
<keyword evidence="2" id="KW-0597">Phosphoprotein</keyword>
<sequence length="97" mass="10708">MGLVNILSDFFSNGALIGGVLLLAASCIFAFIDFYKNKYTTTALWRVLSGLSFVFGIILSLGVIIYSTWGTYCRGSNSTDINRKLVDNISNIELNER</sequence>
<keyword evidence="3 9" id="KW-0812">Transmembrane</keyword>
<feature type="transmembrane region" description="Helical" evidence="9">
    <location>
        <begin position="15"/>
        <end position="35"/>
    </location>
</feature>
<dbReference type="InterPro" id="IPR008785">
    <property type="entry name" value="Poxvirus_A14"/>
</dbReference>
<gene>
    <name evidence="10" type="primary">122</name>
</gene>
<evidence type="ECO:0000313" key="10">
    <source>
        <dbReference type="EMBL" id="AIT70737.1"/>
    </source>
</evidence>
<evidence type="ECO:0000256" key="5">
    <source>
        <dbReference type="ARBA" id="ARBA00022879"/>
    </source>
</evidence>
<comment type="subcellular location">
    <subcellularLocation>
        <location evidence="1">Virion membrane</location>
        <topology evidence="1">Multi-pass membrane protein</topology>
    </subcellularLocation>
</comment>
<evidence type="ECO:0000256" key="8">
    <source>
        <dbReference type="ARBA" id="ARBA00023157"/>
    </source>
</evidence>
<protein>
    <submittedName>
        <fullName evidence="10">MV membrane protein</fullName>
    </submittedName>
</protein>